<dbReference type="KEGG" id="nao:Y958_25155"/>
<proteinExistence type="predicted"/>
<name>A0A248K194_9PROT</name>
<evidence type="ECO:0000259" key="1">
    <source>
        <dbReference type="Pfam" id="PF05299"/>
    </source>
</evidence>
<reference evidence="2 3" key="1">
    <citation type="submission" date="2017-06" db="EMBL/GenBank/DDBJ databases">
        <title>Complete genome sequence of Nitrospirillum amazonense strain CBAmC, an endophytic nitrogen-fixing and plant growth-promoting bacterium, isolated from sugarcane.</title>
        <authorList>
            <person name="Schwab S."/>
            <person name="dos Santos Teixeira K.R."/>
            <person name="Simoes Araujo J.L."/>
            <person name="Soares Vidal M."/>
            <person name="Borges de Freitas H.R."/>
            <person name="Rivello Crivelaro A.L."/>
            <person name="Bueno de Camargo Nunes A."/>
            <person name="dos Santos C.M."/>
            <person name="Palmeira da Silva Rosa D."/>
            <person name="da Silva Padilha D."/>
            <person name="da Silva E."/>
            <person name="Araujo Terra L."/>
            <person name="Soares Mendes V."/>
            <person name="Farinelli L."/>
            <person name="Magalhaes Cruz L."/>
            <person name="Baldani J.I."/>
        </authorList>
    </citation>
    <scope>NUCLEOTIDE SEQUENCE [LARGE SCALE GENOMIC DNA]</scope>
    <source>
        <strain evidence="2 3">CBAmC</strain>
    </source>
</reference>
<dbReference type="EMBL" id="CP022112">
    <property type="protein sequence ID" value="ASG24204.1"/>
    <property type="molecule type" value="Genomic_DNA"/>
</dbReference>
<dbReference type="Proteomes" id="UP000197153">
    <property type="component" value="Chromosome 3"/>
</dbReference>
<accession>A0A248K194</accession>
<protein>
    <recommendedName>
        <fullName evidence="1">Peptidase M61 catalytic domain-containing protein</fullName>
    </recommendedName>
</protein>
<organism evidence="2 3">
    <name type="scientific">Nitrospirillum viridazoti CBAmc</name>
    <dbReference type="NCBI Taxonomy" id="1441467"/>
    <lineage>
        <taxon>Bacteria</taxon>
        <taxon>Pseudomonadati</taxon>
        <taxon>Pseudomonadota</taxon>
        <taxon>Alphaproteobacteria</taxon>
        <taxon>Rhodospirillales</taxon>
        <taxon>Azospirillaceae</taxon>
        <taxon>Nitrospirillum</taxon>
        <taxon>Nitrospirillum viridazoti</taxon>
    </lineage>
</organism>
<dbReference type="AlphaFoldDB" id="A0A248K194"/>
<dbReference type="InterPro" id="IPR027268">
    <property type="entry name" value="Peptidase_M4/M1_CTD_sf"/>
</dbReference>
<dbReference type="InterPro" id="IPR007963">
    <property type="entry name" value="Peptidase_M61_catalytic"/>
</dbReference>
<evidence type="ECO:0000313" key="2">
    <source>
        <dbReference type="EMBL" id="ASG24204.1"/>
    </source>
</evidence>
<gene>
    <name evidence="2" type="ORF">Y958_25155</name>
</gene>
<dbReference type="Pfam" id="PF05299">
    <property type="entry name" value="Peptidase_M61"/>
    <property type="match status" value="1"/>
</dbReference>
<dbReference type="Gene3D" id="1.10.390.10">
    <property type="entry name" value="Neutral Protease Domain 2"/>
    <property type="match status" value="1"/>
</dbReference>
<evidence type="ECO:0000313" key="3">
    <source>
        <dbReference type="Proteomes" id="UP000197153"/>
    </source>
</evidence>
<keyword evidence="3" id="KW-1185">Reference proteome</keyword>
<sequence length="596" mass="64504">MIICNMKFLMAGAEPMRRKRRAMGFKLFPSFIGIALFALLGTSNASTAVSSAPSITYTISPKADAGQLTGVIVEVTLPIGATGDVVLILPEDWGGTDKLYRYLSPIDVIGGAIVTLSPEQRKVVGSPGGSVTLRYAVSSAYDHEPNAKDGILTKGPMIRPDWFTGMGDQFIVGLKDRDTAPATVHWKGWPKGWVTVSSEDARPSTVADVIGASFIAGREVVIRSRPISGGTLRFVSHGSFEWNVDAYADRVALTIDAERRFWGGITGNYTVTMVGLAPSLGFSSSGGTGRNHGFVQYASLDTQMPVLERNIAHEHMHNWIPRQVGEMPDTGGEASVYWFSEGLTDFYTGRTLLRSGLWSPEQFTDNLNEVITRLATSKARNYTNAQAAKEAWSDQDVHQLAYDRGQLFAFLLDHALRKSGKRGLDSIMLLMRDRWQAAPANAKPPVIANLLSAADAAAFDMRPMLAKYVDAGDTIILPADLFASCATIADVKLAEFDLGYDRVATGKSGGVFAGVQPDGPAYAAGLRDGMVRLAKLNGTMGVSTKAWSVRVRDGDRERVITYYPRGKKLVDGQEMRLTASRSPSQRKLCALSMSGA</sequence>
<dbReference type="SUPFAM" id="SSF55486">
    <property type="entry name" value="Metalloproteases ('zincins'), catalytic domain"/>
    <property type="match status" value="1"/>
</dbReference>
<feature type="domain" description="Peptidase M61 catalytic" evidence="1">
    <location>
        <begin position="311"/>
        <end position="394"/>
    </location>
</feature>